<protein>
    <submittedName>
        <fullName evidence="2">Helix-turn-helix domain-containing protein</fullName>
    </submittedName>
</protein>
<gene>
    <name evidence="2" type="ORF">JL193_13080</name>
</gene>
<accession>A0ABX7T0V9</accession>
<keyword evidence="3" id="KW-1185">Reference proteome</keyword>
<proteinExistence type="predicted"/>
<reference evidence="2 3" key="1">
    <citation type="submission" date="2021-03" db="EMBL/GenBank/DDBJ databases">
        <title>Complete genome of Polaribacter_sp.G4M1.</title>
        <authorList>
            <person name="Jeong S.W."/>
            <person name="Bae J.W."/>
        </authorList>
    </citation>
    <scope>NUCLEOTIDE SEQUENCE [LARGE SCALE GENOMIC DNA]</scope>
    <source>
        <strain evidence="2 3">G4M1</strain>
    </source>
</reference>
<dbReference type="Proteomes" id="UP000663935">
    <property type="component" value="Chromosome"/>
</dbReference>
<dbReference type="Pfam" id="PF13518">
    <property type="entry name" value="HTH_28"/>
    <property type="match status" value="1"/>
</dbReference>
<dbReference type="EMBL" id="CP071795">
    <property type="protein sequence ID" value="QTD39368.1"/>
    <property type="molecule type" value="Genomic_DNA"/>
</dbReference>
<evidence type="ECO:0000313" key="3">
    <source>
        <dbReference type="Proteomes" id="UP000663935"/>
    </source>
</evidence>
<name>A0ABX7T0V9_9FLAO</name>
<organism evidence="2 3">
    <name type="scientific">Polaribacter batillariae</name>
    <dbReference type="NCBI Taxonomy" id="2808900"/>
    <lineage>
        <taxon>Bacteria</taxon>
        <taxon>Pseudomonadati</taxon>
        <taxon>Bacteroidota</taxon>
        <taxon>Flavobacteriia</taxon>
        <taxon>Flavobacteriales</taxon>
        <taxon>Flavobacteriaceae</taxon>
    </lineage>
</organism>
<evidence type="ECO:0000259" key="1">
    <source>
        <dbReference type="Pfam" id="PF13518"/>
    </source>
</evidence>
<evidence type="ECO:0000313" key="2">
    <source>
        <dbReference type="EMBL" id="QTD39368.1"/>
    </source>
</evidence>
<feature type="domain" description="Insertion element IS150 protein InsJ-like helix-turn-helix" evidence="1">
    <location>
        <begin position="10"/>
        <end position="44"/>
    </location>
</feature>
<dbReference type="InterPro" id="IPR055247">
    <property type="entry name" value="InsJ-like_HTH"/>
</dbReference>
<sequence length="44" mass="4730">MKSGKYIYRNAIAKKLGIGPTTIGNWIKGYETGGLSNLLDSSGR</sequence>